<organism evidence="1 2">
    <name type="scientific">Tritrichomonas musculus</name>
    <dbReference type="NCBI Taxonomy" id="1915356"/>
    <lineage>
        <taxon>Eukaryota</taxon>
        <taxon>Metamonada</taxon>
        <taxon>Parabasalia</taxon>
        <taxon>Tritrichomonadida</taxon>
        <taxon>Tritrichomonadidae</taxon>
        <taxon>Tritrichomonas</taxon>
    </lineage>
</organism>
<keyword evidence="2" id="KW-1185">Reference proteome</keyword>
<accession>A0ABR2GWG2</accession>
<sequence>MVTPEELKGTNHQMNVYQIKLPKGFHYSTGEIIEILPENPPELVGKVITSSH</sequence>
<dbReference type="InterPro" id="IPR017938">
    <property type="entry name" value="Riboflavin_synthase-like_b-brl"/>
</dbReference>
<protein>
    <submittedName>
        <fullName evidence="1">Uncharacterized protein</fullName>
    </submittedName>
</protein>
<dbReference type="SUPFAM" id="SSF63380">
    <property type="entry name" value="Riboflavin synthase domain-like"/>
    <property type="match status" value="1"/>
</dbReference>
<name>A0ABR2GWG2_9EUKA</name>
<dbReference type="EMBL" id="JAPFFF010000056">
    <property type="protein sequence ID" value="KAK8838273.1"/>
    <property type="molecule type" value="Genomic_DNA"/>
</dbReference>
<gene>
    <name evidence="1" type="ORF">M9Y10_035694</name>
</gene>
<dbReference type="Proteomes" id="UP001470230">
    <property type="component" value="Unassembled WGS sequence"/>
</dbReference>
<reference evidence="1 2" key="1">
    <citation type="submission" date="2024-04" db="EMBL/GenBank/DDBJ databases">
        <title>Tritrichomonas musculus Genome.</title>
        <authorList>
            <person name="Alves-Ferreira E."/>
            <person name="Grigg M."/>
            <person name="Lorenzi H."/>
            <person name="Galac M."/>
        </authorList>
    </citation>
    <scope>NUCLEOTIDE SEQUENCE [LARGE SCALE GENOMIC DNA]</scope>
    <source>
        <strain evidence="1 2">EAF2021</strain>
    </source>
</reference>
<evidence type="ECO:0000313" key="2">
    <source>
        <dbReference type="Proteomes" id="UP001470230"/>
    </source>
</evidence>
<proteinExistence type="predicted"/>
<evidence type="ECO:0000313" key="1">
    <source>
        <dbReference type="EMBL" id="KAK8838273.1"/>
    </source>
</evidence>
<comment type="caution">
    <text evidence="1">The sequence shown here is derived from an EMBL/GenBank/DDBJ whole genome shotgun (WGS) entry which is preliminary data.</text>
</comment>